<evidence type="ECO:0000256" key="1">
    <source>
        <dbReference type="SAM" id="MobiDB-lite"/>
    </source>
</evidence>
<accession>A0A1X1T6E7</accession>
<dbReference type="AlphaFoldDB" id="A0A1X1T6E7"/>
<proteinExistence type="predicted"/>
<evidence type="ECO:0000313" key="3">
    <source>
        <dbReference type="Proteomes" id="UP000193564"/>
    </source>
</evidence>
<keyword evidence="3" id="KW-1185">Reference proteome</keyword>
<reference evidence="2 3" key="1">
    <citation type="submission" date="2016-01" db="EMBL/GenBank/DDBJ databases">
        <title>The new phylogeny of the genus Mycobacterium.</title>
        <authorList>
            <person name="Tarcisio F."/>
            <person name="Conor M."/>
            <person name="Antonella G."/>
            <person name="Elisabetta G."/>
            <person name="Giulia F.S."/>
            <person name="Sara T."/>
            <person name="Anna F."/>
            <person name="Clotilde B."/>
            <person name="Roberto B."/>
            <person name="Veronica D.S."/>
            <person name="Fabio R."/>
            <person name="Monica P."/>
            <person name="Olivier J."/>
            <person name="Enrico T."/>
            <person name="Nicola S."/>
        </authorList>
    </citation>
    <scope>NUCLEOTIDE SEQUENCE [LARGE SCALE GENOMIC DNA]</scope>
    <source>
        <strain evidence="2 3">DSM 44339</strain>
    </source>
</reference>
<protein>
    <submittedName>
        <fullName evidence="2">Uncharacterized protein</fullName>
    </submittedName>
</protein>
<comment type="caution">
    <text evidence="2">The sequence shown here is derived from an EMBL/GenBank/DDBJ whole genome shotgun (WGS) entry which is preliminary data.</text>
</comment>
<organism evidence="2 3">
    <name type="scientific">Mycolicibacterium doricum</name>
    <dbReference type="NCBI Taxonomy" id="126673"/>
    <lineage>
        <taxon>Bacteria</taxon>
        <taxon>Bacillati</taxon>
        <taxon>Actinomycetota</taxon>
        <taxon>Actinomycetes</taxon>
        <taxon>Mycobacteriales</taxon>
        <taxon>Mycobacteriaceae</taxon>
        <taxon>Mycolicibacterium</taxon>
    </lineage>
</organism>
<dbReference type="EMBL" id="LQOS01000031">
    <property type="protein sequence ID" value="ORV40154.1"/>
    <property type="molecule type" value="Genomic_DNA"/>
</dbReference>
<gene>
    <name evidence="2" type="ORF">AWC01_12500</name>
</gene>
<dbReference type="STRING" id="126673.AWC01_12500"/>
<dbReference type="Proteomes" id="UP000193564">
    <property type="component" value="Unassembled WGS sequence"/>
</dbReference>
<evidence type="ECO:0000313" key="2">
    <source>
        <dbReference type="EMBL" id="ORV40154.1"/>
    </source>
</evidence>
<name>A0A1X1T6E7_9MYCO</name>
<sequence>MDLALMGDEFITQQLIVPFEKEAIARAVADSVGLPLDEYPEFKDFFLAKPPPDQMRDPTAFDEDFDDDGAAVRHDRGELEGRAFMVDEFRRLGAIRIARESDERLHRAYDTTPDQDAA</sequence>
<feature type="region of interest" description="Disordered" evidence="1">
    <location>
        <begin position="48"/>
        <end position="68"/>
    </location>
</feature>